<dbReference type="InterPro" id="IPR022761">
    <property type="entry name" value="Fumarate_lyase_N"/>
</dbReference>
<comment type="caution">
    <text evidence="4">The sequence shown here is derived from an EMBL/GenBank/DDBJ whole genome shotgun (WGS) entry which is preliminary data.</text>
</comment>
<evidence type="ECO:0000313" key="4">
    <source>
        <dbReference type="EMBL" id="GMA20602.1"/>
    </source>
</evidence>
<gene>
    <name evidence="4" type="ORF">GCM10025862_26230</name>
</gene>
<proteinExistence type="inferred from homology"/>
<dbReference type="SMART" id="SM00998">
    <property type="entry name" value="ADSL_C"/>
    <property type="match status" value="1"/>
</dbReference>
<dbReference type="PANTHER" id="PTHR43172:SF2">
    <property type="entry name" value="ADENYLOSUCCINATE LYASE C-TERMINAL DOMAIN-CONTAINING PROTEIN"/>
    <property type="match status" value="1"/>
</dbReference>
<keyword evidence="5" id="KW-1185">Reference proteome</keyword>
<keyword evidence="1" id="KW-0456">Lyase</keyword>
<dbReference type="PANTHER" id="PTHR43172">
    <property type="entry name" value="ADENYLOSUCCINATE LYASE"/>
    <property type="match status" value="1"/>
</dbReference>
<dbReference type="PRINTS" id="PR00149">
    <property type="entry name" value="FUMRATELYASE"/>
</dbReference>
<dbReference type="Pfam" id="PF00206">
    <property type="entry name" value="Lyase_1"/>
    <property type="match status" value="1"/>
</dbReference>
<dbReference type="Gene3D" id="1.10.40.30">
    <property type="entry name" value="Fumarase/aspartase (C-terminal domain)"/>
    <property type="match status" value="1"/>
</dbReference>
<evidence type="ECO:0000259" key="3">
    <source>
        <dbReference type="SMART" id="SM00998"/>
    </source>
</evidence>
<evidence type="ECO:0000256" key="2">
    <source>
        <dbReference type="ARBA" id="ARBA00034772"/>
    </source>
</evidence>
<feature type="domain" description="Adenylosuccinate lyase C-terminal" evidence="3">
    <location>
        <begin position="402"/>
        <end position="483"/>
    </location>
</feature>
<name>A0ABQ6HR22_9MICO</name>
<evidence type="ECO:0000313" key="5">
    <source>
        <dbReference type="Proteomes" id="UP001157109"/>
    </source>
</evidence>
<dbReference type="RefSeq" id="WP_241444093.1">
    <property type="nucleotide sequence ID" value="NZ_BSUJ01000001.1"/>
</dbReference>
<sequence>MNQPVSQPDDADLGLLAPVWAGTAVARRTSDRALAQDLLDVERTWLQVCSTAGLVDLGAEGVGGRGDAGGDGADGAGGAGGAAGAGSPWDASAYDLVSIAQRSAGGGNPLIPLLGDLRSALRAAGLDAASRGVHLGATSQDIIDTALMVMAHEVVELLLADLDRALAALATLAERHRDTPCIARSLGQHALPTTFGLRVAQWRAGLLAATHGLRRVGGSLPLQWGGAAGTLAGLELRTAPAGLDAFALSDDLAQRLGLAASLPWHTRRQTVTGLGFALADVVAAAGKIATDIAFATRPEVGELVEPSAPGRGGSSAMPHKRNPVLSIMIRSAALDAPAQVATLLTAAGLADHERPDGAWHAEWPSLRALLRLAGGVTPKLAELCSGLAVDETALRRNLEHSGAAVVTERIMAVVAPLVPATEGRTGKAAVQAAVDESLSGGTDLATALRALVPASALDDAALDDLLQPTRYLGLAPQLTDRLLSQENS</sequence>
<accession>A0ABQ6HR22</accession>
<organism evidence="4 5">
    <name type="scientific">Arsenicicoccus piscis</name>
    <dbReference type="NCBI Taxonomy" id="673954"/>
    <lineage>
        <taxon>Bacteria</taxon>
        <taxon>Bacillati</taxon>
        <taxon>Actinomycetota</taxon>
        <taxon>Actinomycetes</taxon>
        <taxon>Micrococcales</taxon>
        <taxon>Intrasporangiaceae</taxon>
        <taxon>Arsenicicoccus</taxon>
    </lineage>
</organism>
<dbReference type="PROSITE" id="PS00163">
    <property type="entry name" value="FUMARATE_LYASES"/>
    <property type="match status" value="1"/>
</dbReference>
<dbReference type="SUPFAM" id="SSF48557">
    <property type="entry name" value="L-aspartase-like"/>
    <property type="match status" value="1"/>
</dbReference>
<dbReference type="InterPro" id="IPR000362">
    <property type="entry name" value="Fumarate_lyase_fam"/>
</dbReference>
<dbReference type="InterPro" id="IPR008948">
    <property type="entry name" value="L-Aspartase-like"/>
</dbReference>
<protein>
    <submittedName>
        <fullName evidence="4">3-carboxy-cis,cis-muconate cycloisomerase</fullName>
    </submittedName>
</protein>
<dbReference type="EMBL" id="BSUJ01000001">
    <property type="protein sequence ID" value="GMA20602.1"/>
    <property type="molecule type" value="Genomic_DNA"/>
</dbReference>
<reference evidence="5" key="1">
    <citation type="journal article" date="2019" name="Int. J. Syst. Evol. Microbiol.">
        <title>The Global Catalogue of Microorganisms (GCM) 10K type strain sequencing project: providing services to taxonomists for standard genome sequencing and annotation.</title>
        <authorList>
            <consortium name="The Broad Institute Genomics Platform"/>
            <consortium name="The Broad Institute Genome Sequencing Center for Infectious Disease"/>
            <person name="Wu L."/>
            <person name="Ma J."/>
        </authorList>
    </citation>
    <scope>NUCLEOTIDE SEQUENCE [LARGE SCALE GENOMIC DNA]</scope>
    <source>
        <strain evidence="5">NBRC 105830</strain>
    </source>
</reference>
<dbReference type="InterPro" id="IPR019468">
    <property type="entry name" value="AdenyloSucc_lyase_C"/>
</dbReference>
<dbReference type="Gene3D" id="1.20.200.10">
    <property type="entry name" value="Fumarase/aspartase (Central domain)"/>
    <property type="match status" value="1"/>
</dbReference>
<dbReference type="Proteomes" id="UP001157109">
    <property type="component" value="Unassembled WGS sequence"/>
</dbReference>
<comment type="similarity">
    <text evidence="2">Belongs to the class-II fumarase/aspartase family.</text>
</comment>
<dbReference type="InterPro" id="IPR020557">
    <property type="entry name" value="Fumarate_lyase_CS"/>
</dbReference>
<evidence type="ECO:0000256" key="1">
    <source>
        <dbReference type="ARBA" id="ARBA00023239"/>
    </source>
</evidence>